<evidence type="ECO:0000313" key="1">
    <source>
        <dbReference type="EMBL" id="GFP83492.1"/>
    </source>
</evidence>
<dbReference type="EMBL" id="BMAC01000064">
    <property type="protein sequence ID" value="GFP83492.1"/>
    <property type="molecule type" value="Genomic_DNA"/>
</dbReference>
<proteinExistence type="predicted"/>
<evidence type="ECO:0000313" key="2">
    <source>
        <dbReference type="Proteomes" id="UP000653305"/>
    </source>
</evidence>
<organism evidence="1 2">
    <name type="scientific">Phtheirospermum japonicum</name>
    <dbReference type="NCBI Taxonomy" id="374723"/>
    <lineage>
        <taxon>Eukaryota</taxon>
        <taxon>Viridiplantae</taxon>
        <taxon>Streptophyta</taxon>
        <taxon>Embryophyta</taxon>
        <taxon>Tracheophyta</taxon>
        <taxon>Spermatophyta</taxon>
        <taxon>Magnoliopsida</taxon>
        <taxon>eudicotyledons</taxon>
        <taxon>Gunneridae</taxon>
        <taxon>Pentapetalae</taxon>
        <taxon>asterids</taxon>
        <taxon>lamiids</taxon>
        <taxon>Lamiales</taxon>
        <taxon>Orobanchaceae</taxon>
        <taxon>Orobanchaceae incertae sedis</taxon>
        <taxon>Phtheirospermum</taxon>
    </lineage>
</organism>
<gene>
    <name evidence="1" type="ORF">PHJA_000492600</name>
</gene>
<dbReference type="Proteomes" id="UP000653305">
    <property type="component" value="Unassembled WGS sequence"/>
</dbReference>
<name>A0A830BBR7_9LAMI</name>
<protein>
    <submittedName>
        <fullName evidence="1">Uncharacterized protein</fullName>
    </submittedName>
</protein>
<dbReference type="AlphaFoldDB" id="A0A830BBR7"/>
<keyword evidence="2" id="KW-1185">Reference proteome</keyword>
<accession>A0A830BBR7</accession>
<reference evidence="1" key="1">
    <citation type="submission" date="2020-07" db="EMBL/GenBank/DDBJ databases">
        <title>Ethylene signaling mediates host invasion by parasitic plants.</title>
        <authorList>
            <person name="Yoshida S."/>
        </authorList>
    </citation>
    <scope>NUCLEOTIDE SEQUENCE</scope>
    <source>
        <strain evidence="1">Okayama</strain>
    </source>
</reference>
<sequence length="75" mass="8222">MKGCHAIIILLAYWIDGDNEDKRLEDVISIDDQDGSENLCIENIACGVEIGSGLANILEDLLKLVRNPPLALDED</sequence>
<comment type="caution">
    <text evidence="1">The sequence shown here is derived from an EMBL/GenBank/DDBJ whole genome shotgun (WGS) entry which is preliminary data.</text>
</comment>